<name>A0ABR1WPW3_9PEZI</name>
<sequence length="127" mass="13904">MVSPLHINDTCPPSNQLPEAWNIAGIPLNVTTYFTPVDDLLYEPMVSCCSPNPVGLAEGCYFWCEHPYDQSDFHVWSSCLRRRSNMTRLGIYGMHEAGAARLGSGGAPKKMAIVLLAGLVGSAFTWL</sequence>
<dbReference type="EMBL" id="JAQQWM010000001">
    <property type="protein sequence ID" value="KAK8084048.1"/>
    <property type="molecule type" value="Genomic_DNA"/>
</dbReference>
<evidence type="ECO:0000313" key="1">
    <source>
        <dbReference type="EMBL" id="KAK8084048.1"/>
    </source>
</evidence>
<gene>
    <name evidence="1" type="ORF">PG996_002829</name>
</gene>
<protein>
    <submittedName>
        <fullName evidence="1">Uncharacterized protein</fullName>
    </submittedName>
</protein>
<reference evidence="1 2" key="1">
    <citation type="submission" date="2023-01" db="EMBL/GenBank/DDBJ databases">
        <title>Analysis of 21 Apiospora genomes using comparative genomics revels a genus with tremendous synthesis potential of carbohydrate active enzymes and secondary metabolites.</title>
        <authorList>
            <person name="Sorensen T."/>
        </authorList>
    </citation>
    <scope>NUCLEOTIDE SEQUENCE [LARGE SCALE GENOMIC DNA]</scope>
    <source>
        <strain evidence="1 2">CBS 83171</strain>
    </source>
</reference>
<evidence type="ECO:0000313" key="2">
    <source>
        <dbReference type="Proteomes" id="UP001446871"/>
    </source>
</evidence>
<proteinExistence type="predicted"/>
<keyword evidence="2" id="KW-1185">Reference proteome</keyword>
<organism evidence="1 2">
    <name type="scientific">Apiospora saccharicola</name>
    <dbReference type="NCBI Taxonomy" id="335842"/>
    <lineage>
        <taxon>Eukaryota</taxon>
        <taxon>Fungi</taxon>
        <taxon>Dikarya</taxon>
        <taxon>Ascomycota</taxon>
        <taxon>Pezizomycotina</taxon>
        <taxon>Sordariomycetes</taxon>
        <taxon>Xylariomycetidae</taxon>
        <taxon>Amphisphaeriales</taxon>
        <taxon>Apiosporaceae</taxon>
        <taxon>Apiospora</taxon>
    </lineage>
</organism>
<dbReference type="Proteomes" id="UP001446871">
    <property type="component" value="Unassembled WGS sequence"/>
</dbReference>
<comment type="caution">
    <text evidence="1">The sequence shown here is derived from an EMBL/GenBank/DDBJ whole genome shotgun (WGS) entry which is preliminary data.</text>
</comment>
<accession>A0ABR1WPW3</accession>